<name>A0A1F6MV53_9BACT</name>
<evidence type="ECO:0000313" key="9">
    <source>
        <dbReference type="EMBL" id="OGH75576.1"/>
    </source>
</evidence>
<comment type="caution">
    <text evidence="9">The sequence shown here is derived from an EMBL/GenBank/DDBJ whole genome shotgun (WGS) entry which is preliminary data.</text>
</comment>
<comment type="catalytic activity">
    <reaction evidence="1">
        <text>beta-D-fructose 1,6-bisphosphate = D-glyceraldehyde 3-phosphate + dihydroxyacetone phosphate</text>
        <dbReference type="Rhea" id="RHEA:14729"/>
        <dbReference type="ChEBI" id="CHEBI:32966"/>
        <dbReference type="ChEBI" id="CHEBI:57642"/>
        <dbReference type="ChEBI" id="CHEBI:59776"/>
        <dbReference type="EC" id="4.1.2.13"/>
    </reaction>
</comment>
<evidence type="ECO:0000256" key="7">
    <source>
        <dbReference type="ARBA" id="ARBA00029799"/>
    </source>
</evidence>
<dbReference type="AlphaFoldDB" id="A0A1F6MV53"/>
<accession>A0A1F6MV53</accession>
<evidence type="ECO:0000256" key="5">
    <source>
        <dbReference type="ARBA" id="ARBA00023152"/>
    </source>
</evidence>
<evidence type="ECO:0000256" key="3">
    <source>
        <dbReference type="ARBA" id="ARBA00010387"/>
    </source>
</evidence>
<protein>
    <recommendedName>
        <fullName evidence="8">Probable fructose-bisphosphate aldolase class 1</fullName>
        <ecNumber evidence="4">4.1.2.13</ecNumber>
    </recommendedName>
    <alternativeName>
        <fullName evidence="7">Fructose-bisphosphate aldolase class I</fullName>
    </alternativeName>
</protein>
<dbReference type="STRING" id="1798692.A3G00_00355"/>
<gene>
    <name evidence="9" type="ORF">A3G00_00355</name>
</gene>
<dbReference type="GO" id="GO:0004332">
    <property type="term" value="F:fructose-bisphosphate aldolase activity"/>
    <property type="evidence" value="ECO:0007669"/>
    <property type="project" value="UniProtKB-EC"/>
</dbReference>
<proteinExistence type="inferred from homology"/>
<evidence type="ECO:0000256" key="4">
    <source>
        <dbReference type="ARBA" id="ARBA00013068"/>
    </source>
</evidence>
<dbReference type="NCBIfam" id="NF033379">
    <property type="entry name" value="FrucBisAld_I"/>
    <property type="match status" value="1"/>
</dbReference>
<dbReference type="EC" id="4.1.2.13" evidence="4"/>
<dbReference type="EMBL" id="MFQN01000006">
    <property type="protein sequence ID" value="OGH75576.1"/>
    <property type="molecule type" value="Genomic_DNA"/>
</dbReference>
<dbReference type="Pfam" id="PF00274">
    <property type="entry name" value="Glycolytic"/>
    <property type="match status" value="1"/>
</dbReference>
<keyword evidence="6" id="KW-0456">Lyase</keyword>
<dbReference type="InterPro" id="IPR013785">
    <property type="entry name" value="Aldolase_TIM"/>
</dbReference>
<dbReference type="SUPFAM" id="SSF51569">
    <property type="entry name" value="Aldolase"/>
    <property type="match status" value="1"/>
</dbReference>
<comment type="pathway">
    <text evidence="2">Carbohydrate degradation; glycolysis; D-glyceraldehyde 3-phosphate and glycerone phosphate from D-glucose: step 4/4.</text>
</comment>
<sequence length="333" mass="36357">MNFMSELNKIAKQMVAEKKGILAADESTPTIGKRLAKINIENTEDNRKAYRELLFTAPNIGEYISGVILYDETIRQRASDGHTFVTVLEKQGVLPGIKVDEGTEAVADSPDEVVTKGLEGLLERLPEYANMGAKFCKWRALIKIGAGIPTDKCIQINAERLAKYAKLCQQNNLAPIVEPEVLMDGDHTIEKCFEVTKKVLLTVFVELKKVGVAFDGMILKPNMIISGSECAKQASAKEVAEMTVKCLRETVPAEVPGIAFLSGGQSEEFACETLNEINKLSAGCPWQLSFSYGRALQASALKAWGGKSENVKVGQEAFLKQAKLVSLARDGKL</sequence>
<dbReference type="Proteomes" id="UP000178347">
    <property type="component" value="Unassembled WGS sequence"/>
</dbReference>
<dbReference type="FunFam" id="3.20.20.70:FF:000140">
    <property type="entry name" value="Fructose-bisphosphate aldolase"/>
    <property type="match status" value="1"/>
</dbReference>
<evidence type="ECO:0000256" key="6">
    <source>
        <dbReference type="ARBA" id="ARBA00023239"/>
    </source>
</evidence>
<reference evidence="9 10" key="1">
    <citation type="journal article" date="2016" name="Nat. Commun.">
        <title>Thousands of microbial genomes shed light on interconnected biogeochemical processes in an aquifer system.</title>
        <authorList>
            <person name="Anantharaman K."/>
            <person name="Brown C.T."/>
            <person name="Hug L.A."/>
            <person name="Sharon I."/>
            <person name="Castelle C.J."/>
            <person name="Probst A.J."/>
            <person name="Thomas B.C."/>
            <person name="Singh A."/>
            <person name="Wilkins M.J."/>
            <person name="Karaoz U."/>
            <person name="Brodie E.L."/>
            <person name="Williams K.H."/>
            <person name="Hubbard S.S."/>
            <person name="Banfield J.F."/>
        </authorList>
    </citation>
    <scope>NUCLEOTIDE SEQUENCE [LARGE SCALE GENOMIC DNA]</scope>
</reference>
<dbReference type="Gene3D" id="3.20.20.70">
    <property type="entry name" value="Aldolase class I"/>
    <property type="match status" value="1"/>
</dbReference>
<keyword evidence="5" id="KW-0324">Glycolysis</keyword>
<dbReference type="GO" id="GO:0006096">
    <property type="term" value="P:glycolytic process"/>
    <property type="evidence" value="ECO:0007669"/>
    <property type="project" value="UniProtKB-UniPathway"/>
</dbReference>
<evidence type="ECO:0000256" key="1">
    <source>
        <dbReference type="ARBA" id="ARBA00000441"/>
    </source>
</evidence>
<organism evidence="9 10">
    <name type="scientific">Candidatus Magasanikbacteria bacterium RIFCSPLOWO2_12_FULL_43_12</name>
    <dbReference type="NCBI Taxonomy" id="1798692"/>
    <lineage>
        <taxon>Bacteria</taxon>
        <taxon>Candidatus Magasanikiibacteriota</taxon>
    </lineage>
</organism>
<evidence type="ECO:0000256" key="2">
    <source>
        <dbReference type="ARBA" id="ARBA00004714"/>
    </source>
</evidence>
<dbReference type="UniPathway" id="UPA00109">
    <property type="reaction ID" value="UER00183"/>
</dbReference>
<dbReference type="PANTHER" id="PTHR11627">
    <property type="entry name" value="FRUCTOSE-BISPHOSPHATE ALDOLASE"/>
    <property type="match status" value="1"/>
</dbReference>
<dbReference type="InterPro" id="IPR000741">
    <property type="entry name" value="FBA_I"/>
</dbReference>
<evidence type="ECO:0000256" key="8">
    <source>
        <dbReference type="ARBA" id="ARBA00072515"/>
    </source>
</evidence>
<evidence type="ECO:0000313" key="10">
    <source>
        <dbReference type="Proteomes" id="UP000178347"/>
    </source>
</evidence>
<comment type="similarity">
    <text evidence="3">Belongs to the class I fructose-bisphosphate aldolase family.</text>
</comment>